<evidence type="ECO:0000256" key="13">
    <source>
        <dbReference type="PIRNR" id="PIRNR001365"/>
    </source>
</evidence>
<dbReference type="EC" id="4.3.3.7" evidence="4 12"/>
<keyword evidence="5 12" id="KW-0963">Cytoplasm</keyword>
<dbReference type="PRINTS" id="PR00146">
    <property type="entry name" value="DHPICSNTHASE"/>
</dbReference>
<evidence type="ECO:0000313" key="14">
    <source>
        <dbReference type="EMBL" id="MBP1995367.1"/>
    </source>
</evidence>
<dbReference type="PANTHER" id="PTHR12128:SF66">
    <property type="entry name" value="4-HYDROXY-2-OXOGLUTARATE ALDOLASE, MITOCHONDRIAL"/>
    <property type="match status" value="1"/>
</dbReference>
<dbReference type="InterPro" id="IPR020624">
    <property type="entry name" value="Schiff_base-form_aldolases_CS"/>
</dbReference>
<evidence type="ECO:0000256" key="8">
    <source>
        <dbReference type="ARBA" id="ARBA00023154"/>
    </source>
</evidence>
<dbReference type="InterPro" id="IPR002220">
    <property type="entry name" value="DapA-like"/>
</dbReference>
<comment type="similarity">
    <text evidence="3 12 13">Belongs to the DapA family.</text>
</comment>
<keyword evidence="10 12" id="KW-0704">Schiff base</keyword>
<feature type="active site" description="Proton donor/acceptor" evidence="12">
    <location>
        <position position="138"/>
    </location>
</feature>
<dbReference type="PANTHER" id="PTHR12128">
    <property type="entry name" value="DIHYDRODIPICOLINATE SYNTHASE"/>
    <property type="match status" value="1"/>
</dbReference>
<dbReference type="InterPro" id="IPR013785">
    <property type="entry name" value="Aldolase_TIM"/>
</dbReference>
<evidence type="ECO:0000256" key="7">
    <source>
        <dbReference type="ARBA" id="ARBA00022915"/>
    </source>
</evidence>
<comment type="function">
    <text evidence="1 12">Catalyzes the condensation of (S)-aspartate-beta-semialdehyde [(S)-ASA] and pyruvate to 4-hydroxy-tetrahydrodipicolinate (HTPA).</text>
</comment>
<proteinExistence type="inferred from homology"/>
<dbReference type="Pfam" id="PF00701">
    <property type="entry name" value="DHDPS"/>
    <property type="match status" value="1"/>
</dbReference>
<keyword evidence="8 12" id="KW-0457">Lysine biosynthesis</keyword>
<sequence length="291" mass="31659">MLNEEDLKGIFVPVVTPFLPNGGLDLASYQNYLGKLLEHNIQGLVINGTTGESPTVSWEEVASLVKATKKSMPGSSIPVIIGTGTNDTASTVKRTEMAGRLGADAVLVVVPYYSRPSQEGIIEHFRRAAQVGVPVIAYEIPSRTGVRLTADTTRRIMELDGVIGLKDSSGSIGLISELTRFDCKPVLCGEDILFHAMLAAGASGGILAAANVETDAFINVFRLADKDRFVDAKKAFDQLLPLIQLLFQESNPAPLKWLLARKNWIAHDTVRLPMAPITYELKLSLERWLNS</sequence>
<feature type="site" description="Part of a proton relay during catalysis" evidence="12">
    <location>
        <position position="113"/>
    </location>
</feature>
<dbReference type="PIRSF" id="PIRSF001365">
    <property type="entry name" value="DHDPS"/>
    <property type="match status" value="1"/>
</dbReference>
<dbReference type="SMART" id="SM01130">
    <property type="entry name" value="DHDPS"/>
    <property type="match status" value="1"/>
</dbReference>
<evidence type="ECO:0000256" key="12">
    <source>
        <dbReference type="HAMAP-Rule" id="MF_00418"/>
    </source>
</evidence>
<accession>A0ABS4J6A7</accession>
<comment type="subcellular location">
    <subcellularLocation>
        <location evidence="12">Cytoplasm</location>
    </subcellularLocation>
</comment>
<evidence type="ECO:0000256" key="6">
    <source>
        <dbReference type="ARBA" id="ARBA00022605"/>
    </source>
</evidence>
<name>A0ABS4J6A7_9BACL</name>
<evidence type="ECO:0000256" key="9">
    <source>
        <dbReference type="ARBA" id="ARBA00023239"/>
    </source>
</evidence>
<evidence type="ECO:0000256" key="10">
    <source>
        <dbReference type="ARBA" id="ARBA00023270"/>
    </source>
</evidence>
<comment type="caution">
    <text evidence="12">Was originally thought to be a dihydrodipicolinate synthase (DHDPS), catalyzing the condensation of (S)-aspartate-beta-semialdehyde [(S)-ASA] and pyruvate to dihydrodipicolinate (DHDP). However, it was shown in E.coli that the product of the enzymatic reaction is not dihydrodipicolinate but in fact (4S)-4-hydroxy-2,3,4,5-tetrahydro-(2S)-dipicolinic acid (HTPA), and that the consecutive dehydration reaction leading to DHDP is not spontaneous but catalyzed by DapB.</text>
</comment>
<keyword evidence="15" id="KW-1185">Reference proteome</keyword>
<dbReference type="SUPFAM" id="SSF51569">
    <property type="entry name" value="Aldolase"/>
    <property type="match status" value="1"/>
</dbReference>
<dbReference type="CDD" id="cd00950">
    <property type="entry name" value="DHDPS"/>
    <property type="match status" value="1"/>
</dbReference>
<dbReference type="NCBIfam" id="TIGR00674">
    <property type="entry name" value="dapA"/>
    <property type="match status" value="1"/>
</dbReference>
<feature type="binding site" evidence="12">
    <location>
        <position position="50"/>
    </location>
    <ligand>
        <name>pyruvate</name>
        <dbReference type="ChEBI" id="CHEBI:15361"/>
    </ligand>
</feature>
<dbReference type="Gene3D" id="3.20.20.70">
    <property type="entry name" value="Aldolase class I"/>
    <property type="match status" value="1"/>
</dbReference>
<dbReference type="PROSITE" id="PS00665">
    <property type="entry name" value="DHDPS_1"/>
    <property type="match status" value="1"/>
</dbReference>
<dbReference type="InterPro" id="IPR005263">
    <property type="entry name" value="DapA"/>
</dbReference>
<comment type="pathway">
    <text evidence="2 12">Amino-acid biosynthesis; L-lysine biosynthesis via DAP pathway; (S)-tetrahydrodipicolinate from L-aspartate: step 3/4.</text>
</comment>
<feature type="active site" description="Schiff-base intermediate with substrate" evidence="12">
    <location>
        <position position="166"/>
    </location>
</feature>
<feature type="site" description="Part of a proton relay during catalysis" evidence="12">
    <location>
        <position position="49"/>
    </location>
</feature>
<keyword evidence="6 12" id="KW-0028">Amino-acid biosynthesis</keyword>
<dbReference type="GO" id="GO:0008840">
    <property type="term" value="F:4-hydroxy-tetrahydrodipicolinate synthase activity"/>
    <property type="evidence" value="ECO:0007669"/>
    <property type="project" value="UniProtKB-EC"/>
</dbReference>
<comment type="catalytic activity">
    <reaction evidence="11 12">
        <text>L-aspartate 4-semialdehyde + pyruvate = (2S,4S)-4-hydroxy-2,3,4,5-tetrahydrodipicolinate + H2O + H(+)</text>
        <dbReference type="Rhea" id="RHEA:34171"/>
        <dbReference type="ChEBI" id="CHEBI:15361"/>
        <dbReference type="ChEBI" id="CHEBI:15377"/>
        <dbReference type="ChEBI" id="CHEBI:15378"/>
        <dbReference type="ChEBI" id="CHEBI:67139"/>
        <dbReference type="ChEBI" id="CHEBI:537519"/>
        <dbReference type="EC" id="4.3.3.7"/>
    </reaction>
</comment>
<dbReference type="Proteomes" id="UP001519287">
    <property type="component" value="Unassembled WGS sequence"/>
</dbReference>
<organism evidence="14 15">
    <name type="scientific">Paenibacillus eucommiae</name>
    <dbReference type="NCBI Taxonomy" id="1355755"/>
    <lineage>
        <taxon>Bacteria</taxon>
        <taxon>Bacillati</taxon>
        <taxon>Bacillota</taxon>
        <taxon>Bacilli</taxon>
        <taxon>Bacillales</taxon>
        <taxon>Paenibacillaceae</taxon>
        <taxon>Paenibacillus</taxon>
    </lineage>
</organism>
<dbReference type="RefSeq" id="WP_209977174.1">
    <property type="nucleotide sequence ID" value="NZ_JAGGLB010000033.1"/>
</dbReference>
<evidence type="ECO:0000256" key="5">
    <source>
        <dbReference type="ARBA" id="ARBA00022490"/>
    </source>
</evidence>
<evidence type="ECO:0000256" key="1">
    <source>
        <dbReference type="ARBA" id="ARBA00003294"/>
    </source>
</evidence>
<evidence type="ECO:0000256" key="4">
    <source>
        <dbReference type="ARBA" id="ARBA00012086"/>
    </source>
</evidence>
<gene>
    <name evidence="12" type="primary">dapA</name>
    <name evidence="14" type="ORF">J2Z66_007009</name>
</gene>
<evidence type="ECO:0000256" key="2">
    <source>
        <dbReference type="ARBA" id="ARBA00005120"/>
    </source>
</evidence>
<evidence type="ECO:0000256" key="11">
    <source>
        <dbReference type="ARBA" id="ARBA00047836"/>
    </source>
</evidence>
<evidence type="ECO:0000256" key="3">
    <source>
        <dbReference type="ARBA" id="ARBA00007592"/>
    </source>
</evidence>
<keyword evidence="9 12" id="KW-0456">Lyase</keyword>
<protein>
    <recommendedName>
        <fullName evidence="4 12">4-hydroxy-tetrahydrodipicolinate synthase</fullName>
        <shortName evidence="12">HTPA synthase</shortName>
        <ecNumber evidence="4 12">4.3.3.7</ecNumber>
    </recommendedName>
</protein>
<feature type="binding site" evidence="12">
    <location>
        <position position="206"/>
    </location>
    <ligand>
        <name>pyruvate</name>
        <dbReference type="ChEBI" id="CHEBI:15361"/>
    </ligand>
</feature>
<dbReference type="EMBL" id="JAGGLB010000033">
    <property type="protein sequence ID" value="MBP1995367.1"/>
    <property type="molecule type" value="Genomic_DNA"/>
</dbReference>
<reference evidence="14 15" key="1">
    <citation type="submission" date="2021-03" db="EMBL/GenBank/DDBJ databases">
        <title>Genomic Encyclopedia of Type Strains, Phase IV (KMG-IV): sequencing the most valuable type-strain genomes for metagenomic binning, comparative biology and taxonomic classification.</title>
        <authorList>
            <person name="Goeker M."/>
        </authorList>
    </citation>
    <scope>NUCLEOTIDE SEQUENCE [LARGE SCALE GENOMIC DNA]</scope>
    <source>
        <strain evidence="14 15">DSM 26048</strain>
    </source>
</reference>
<comment type="caution">
    <text evidence="14">The sequence shown here is derived from an EMBL/GenBank/DDBJ whole genome shotgun (WGS) entry which is preliminary data.</text>
</comment>
<dbReference type="HAMAP" id="MF_00418">
    <property type="entry name" value="DapA"/>
    <property type="match status" value="1"/>
</dbReference>
<keyword evidence="7 12" id="KW-0220">Diaminopimelate biosynthesis</keyword>
<evidence type="ECO:0000313" key="15">
    <source>
        <dbReference type="Proteomes" id="UP001519287"/>
    </source>
</evidence>
<comment type="subunit">
    <text evidence="12">Homotetramer; dimer of dimers.</text>
</comment>